<name>A0A5J4U1J6_9EUKA</name>
<dbReference type="PROSITE" id="PS50102">
    <property type="entry name" value="RRM"/>
    <property type="match status" value="1"/>
</dbReference>
<dbReference type="Gene3D" id="3.30.70.330">
    <property type="match status" value="1"/>
</dbReference>
<evidence type="ECO:0000313" key="5">
    <source>
        <dbReference type="Proteomes" id="UP000324800"/>
    </source>
</evidence>
<dbReference type="InterPro" id="IPR012677">
    <property type="entry name" value="Nucleotide-bd_a/b_plait_sf"/>
</dbReference>
<evidence type="ECO:0000259" key="3">
    <source>
        <dbReference type="PROSITE" id="PS50102"/>
    </source>
</evidence>
<feature type="region of interest" description="Disordered" evidence="2">
    <location>
        <begin position="163"/>
        <end position="186"/>
    </location>
</feature>
<evidence type="ECO:0000256" key="1">
    <source>
        <dbReference type="PROSITE-ProRule" id="PRU00176"/>
    </source>
</evidence>
<dbReference type="SUPFAM" id="SSF54928">
    <property type="entry name" value="RNA-binding domain, RBD"/>
    <property type="match status" value="1"/>
</dbReference>
<accession>A0A5J4U1J6</accession>
<evidence type="ECO:0000313" key="4">
    <source>
        <dbReference type="EMBL" id="KAA6364254.1"/>
    </source>
</evidence>
<organism evidence="4 5">
    <name type="scientific">Streblomastix strix</name>
    <dbReference type="NCBI Taxonomy" id="222440"/>
    <lineage>
        <taxon>Eukaryota</taxon>
        <taxon>Metamonada</taxon>
        <taxon>Preaxostyla</taxon>
        <taxon>Oxymonadida</taxon>
        <taxon>Streblomastigidae</taxon>
        <taxon>Streblomastix</taxon>
    </lineage>
</organism>
<sequence length="186" mass="20924">MSSQFVTHIHNKYKVKDVEDYFSSFGQVTRCAKVFGNWYVDFFNLKDAQEAMKYAEATNRFGRLIIVRWAFPVTARSVTPPMDPNIQDIDIPSIEFSTHQPKLPLSVNLKKVIPVVATSNILQQDPKDYNATSTKETTSKPLIAPSIIQKQLKPVVATSDSLTLDPKDYNATSTKWSTSMPLIPPS</sequence>
<dbReference type="AlphaFoldDB" id="A0A5J4U1J6"/>
<dbReference type="OrthoDB" id="6022457at2759"/>
<dbReference type="EMBL" id="SNRW01021888">
    <property type="protein sequence ID" value="KAA6364254.1"/>
    <property type="molecule type" value="Genomic_DNA"/>
</dbReference>
<feature type="non-terminal residue" evidence="4">
    <location>
        <position position="186"/>
    </location>
</feature>
<dbReference type="InterPro" id="IPR035979">
    <property type="entry name" value="RBD_domain_sf"/>
</dbReference>
<reference evidence="4 5" key="1">
    <citation type="submission" date="2019-03" db="EMBL/GenBank/DDBJ databases">
        <title>Single cell metagenomics reveals metabolic interactions within the superorganism composed of flagellate Streblomastix strix and complex community of Bacteroidetes bacteria on its surface.</title>
        <authorList>
            <person name="Treitli S.C."/>
            <person name="Kolisko M."/>
            <person name="Husnik F."/>
            <person name="Keeling P."/>
            <person name="Hampl V."/>
        </authorList>
    </citation>
    <scope>NUCLEOTIDE SEQUENCE [LARGE SCALE GENOMIC DNA]</scope>
    <source>
        <strain evidence="4">ST1C</strain>
    </source>
</reference>
<evidence type="ECO:0000256" key="2">
    <source>
        <dbReference type="SAM" id="MobiDB-lite"/>
    </source>
</evidence>
<gene>
    <name evidence="4" type="ORF">EZS28_040219</name>
</gene>
<feature type="compositionally biased region" description="Polar residues" evidence="2">
    <location>
        <begin position="170"/>
        <end position="180"/>
    </location>
</feature>
<protein>
    <recommendedName>
        <fullName evidence="3">RRM domain-containing protein</fullName>
    </recommendedName>
</protein>
<dbReference type="GO" id="GO:0003723">
    <property type="term" value="F:RNA binding"/>
    <property type="evidence" value="ECO:0007669"/>
    <property type="project" value="UniProtKB-UniRule"/>
</dbReference>
<dbReference type="CDD" id="cd00590">
    <property type="entry name" value="RRM_SF"/>
    <property type="match status" value="1"/>
</dbReference>
<dbReference type="Proteomes" id="UP000324800">
    <property type="component" value="Unassembled WGS sequence"/>
</dbReference>
<keyword evidence="1" id="KW-0694">RNA-binding</keyword>
<feature type="domain" description="RRM" evidence="3">
    <location>
        <begin position="2"/>
        <end position="72"/>
    </location>
</feature>
<proteinExistence type="predicted"/>
<dbReference type="InterPro" id="IPR000504">
    <property type="entry name" value="RRM_dom"/>
</dbReference>
<comment type="caution">
    <text evidence="4">The sequence shown here is derived from an EMBL/GenBank/DDBJ whole genome shotgun (WGS) entry which is preliminary data.</text>
</comment>